<evidence type="ECO:0000313" key="2">
    <source>
        <dbReference type="Proteomes" id="UP001153069"/>
    </source>
</evidence>
<keyword evidence="2" id="KW-1185">Reference proteome</keyword>
<protein>
    <submittedName>
        <fullName evidence="1">Inherit from bactNOG: PKD domain</fullName>
    </submittedName>
</protein>
<dbReference type="AlphaFoldDB" id="A0A9N8EIG3"/>
<dbReference type="OrthoDB" id="198852at2759"/>
<sequence>MEEHEKTESVSFQGQNAGEHFTMEVEEGHQFRCFETKEELVDAVDRYHGHNHVDMEMAEKYGWPIGNWCTRLVTDMSDLFYDHTAFNEDIGMWSVSKVTDFTAMFQNAIEFNQELSYWDTSKATSMSRMFAMAKSFNSDISAWDVSKVTTASYMFLHALKFNADISDWHVSSITDMERMLRDARTFSYKEKVEMKWNIHKDAVTHRMLDNCGEF</sequence>
<comment type="caution">
    <text evidence="1">The sequence shown here is derived from an EMBL/GenBank/DDBJ whole genome shotgun (WGS) entry which is preliminary data.</text>
</comment>
<reference evidence="1" key="1">
    <citation type="submission" date="2020-06" db="EMBL/GenBank/DDBJ databases">
        <authorList>
            <consortium name="Plant Systems Biology data submission"/>
        </authorList>
    </citation>
    <scope>NUCLEOTIDE SEQUENCE</scope>
    <source>
        <strain evidence="1">D6</strain>
    </source>
</reference>
<dbReference type="NCBIfam" id="TIGR02167">
    <property type="entry name" value="Liste_lipo_26"/>
    <property type="match status" value="2"/>
</dbReference>
<organism evidence="1 2">
    <name type="scientific">Seminavis robusta</name>
    <dbReference type="NCBI Taxonomy" id="568900"/>
    <lineage>
        <taxon>Eukaryota</taxon>
        <taxon>Sar</taxon>
        <taxon>Stramenopiles</taxon>
        <taxon>Ochrophyta</taxon>
        <taxon>Bacillariophyta</taxon>
        <taxon>Bacillariophyceae</taxon>
        <taxon>Bacillariophycidae</taxon>
        <taxon>Naviculales</taxon>
        <taxon>Naviculaceae</taxon>
        <taxon>Seminavis</taxon>
    </lineage>
</organism>
<dbReference type="Pfam" id="PF03382">
    <property type="entry name" value="DUF285"/>
    <property type="match status" value="1"/>
</dbReference>
<dbReference type="EMBL" id="CAICTM010001041">
    <property type="protein sequence ID" value="CAB9519749.1"/>
    <property type="molecule type" value="Genomic_DNA"/>
</dbReference>
<evidence type="ECO:0000313" key="1">
    <source>
        <dbReference type="EMBL" id="CAB9519749.1"/>
    </source>
</evidence>
<dbReference type="Proteomes" id="UP001153069">
    <property type="component" value="Unassembled WGS sequence"/>
</dbReference>
<dbReference type="InterPro" id="IPR011889">
    <property type="entry name" value="Liste_lipo_26"/>
</dbReference>
<dbReference type="InterPro" id="IPR005046">
    <property type="entry name" value="DUF285"/>
</dbReference>
<accession>A0A9N8EIG3</accession>
<name>A0A9N8EIG3_9STRA</name>
<proteinExistence type="predicted"/>
<gene>
    <name evidence="1" type="ORF">SEMRO_1043_G234760.1</name>
</gene>